<dbReference type="PROSITE" id="PS50280">
    <property type="entry name" value="SET"/>
    <property type="match status" value="1"/>
</dbReference>
<evidence type="ECO:0000313" key="2">
    <source>
        <dbReference type="EMBL" id="KAL3623634.1"/>
    </source>
</evidence>
<dbReference type="EMBL" id="JAVIJP010000054">
    <property type="protein sequence ID" value="KAL3623634.1"/>
    <property type="molecule type" value="Genomic_DNA"/>
</dbReference>
<comment type="caution">
    <text evidence="2">The sequence shown here is derived from an EMBL/GenBank/DDBJ whole genome shotgun (WGS) entry which is preliminary data.</text>
</comment>
<protein>
    <recommendedName>
        <fullName evidence="1">SET domain-containing protein</fullName>
    </recommendedName>
</protein>
<evidence type="ECO:0000259" key="1">
    <source>
        <dbReference type="PROSITE" id="PS50280"/>
    </source>
</evidence>
<gene>
    <name evidence="2" type="ORF">CASFOL_032450</name>
</gene>
<dbReference type="Proteomes" id="UP001632038">
    <property type="component" value="Unassembled WGS sequence"/>
</dbReference>
<dbReference type="SMART" id="SM00317">
    <property type="entry name" value="SET"/>
    <property type="match status" value="1"/>
</dbReference>
<reference evidence="3" key="1">
    <citation type="journal article" date="2024" name="IScience">
        <title>Strigolactones Initiate the Formation of Haustorium-like Structures in Castilleja.</title>
        <authorList>
            <person name="Buerger M."/>
            <person name="Peterson D."/>
            <person name="Chory J."/>
        </authorList>
    </citation>
    <scope>NUCLEOTIDE SEQUENCE [LARGE SCALE GENOMIC DNA]</scope>
</reference>
<dbReference type="Gene3D" id="6.10.140.2220">
    <property type="match status" value="1"/>
</dbReference>
<dbReference type="CDD" id="cd20071">
    <property type="entry name" value="SET_SMYD"/>
    <property type="match status" value="1"/>
</dbReference>
<sequence>MIRLTRRSRWAVVHFHQLHTQTLSFFSSTSASTSPTLHSPPPVRVELTHNAGRGVFASRRIGAGELIHTAEPVVSHPSLSSLHCVCYFCLRKLPNHESSSGVPQTVSFCSKQCEEQSKKFYDVEKKADWSRFNEYCRLQGLKYPLLVKRLACQVISESVPPEILDILQPANLSNYQIREMKKEADLLRSTIEGSGIESAQIACILVLLTDEWYTAVLARIRINAFRIELAVGSYEDLFSSAAASVSAEGAVGSAVYVLPSLYNHDCDPNVNILWMESVDAKMKALRDIEEGEEMRICYIDASMDYEARQTILYEGFGFQCKCPRCVSKD</sequence>
<keyword evidence="3" id="KW-1185">Reference proteome</keyword>
<proteinExistence type="predicted"/>
<evidence type="ECO:0000313" key="3">
    <source>
        <dbReference type="Proteomes" id="UP001632038"/>
    </source>
</evidence>
<feature type="domain" description="SET" evidence="1">
    <location>
        <begin position="41"/>
        <end position="299"/>
    </location>
</feature>
<dbReference type="InterPro" id="IPR046341">
    <property type="entry name" value="SET_dom_sf"/>
</dbReference>
<dbReference type="InterPro" id="IPR001214">
    <property type="entry name" value="SET_dom"/>
</dbReference>
<accession>A0ABD3C2T5</accession>
<dbReference type="AlphaFoldDB" id="A0ABD3C2T5"/>
<dbReference type="Gene3D" id="2.170.270.10">
    <property type="entry name" value="SET domain"/>
    <property type="match status" value="1"/>
</dbReference>
<dbReference type="SUPFAM" id="SSF82199">
    <property type="entry name" value="SET domain"/>
    <property type="match status" value="1"/>
</dbReference>
<dbReference type="InterPro" id="IPR050869">
    <property type="entry name" value="H3K4_H4K5_MeTrfase"/>
</dbReference>
<dbReference type="Pfam" id="PF00856">
    <property type="entry name" value="SET"/>
    <property type="match status" value="1"/>
</dbReference>
<dbReference type="PANTHER" id="PTHR12197">
    <property type="entry name" value="HISTONE-LYSINE N-METHYLTRANSFERASE SMYD"/>
    <property type="match status" value="1"/>
</dbReference>
<name>A0ABD3C2T5_9LAMI</name>
<organism evidence="2 3">
    <name type="scientific">Castilleja foliolosa</name>
    <dbReference type="NCBI Taxonomy" id="1961234"/>
    <lineage>
        <taxon>Eukaryota</taxon>
        <taxon>Viridiplantae</taxon>
        <taxon>Streptophyta</taxon>
        <taxon>Embryophyta</taxon>
        <taxon>Tracheophyta</taxon>
        <taxon>Spermatophyta</taxon>
        <taxon>Magnoliopsida</taxon>
        <taxon>eudicotyledons</taxon>
        <taxon>Gunneridae</taxon>
        <taxon>Pentapetalae</taxon>
        <taxon>asterids</taxon>
        <taxon>lamiids</taxon>
        <taxon>Lamiales</taxon>
        <taxon>Orobanchaceae</taxon>
        <taxon>Pedicularideae</taxon>
        <taxon>Castillejinae</taxon>
        <taxon>Castilleja</taxon>
    </lineage>
</organism>
<dbReference type="PANTHER" id="PTHR12197:SF298">
    <property type="entry name" value="HISTONE-LYSINE N-METHYLTRANSFERASE ATXR4"/>
    <property type="match status" value="1"/>
</dbReference>
<dbReference type="Gene3D" id="1.10.220.160">
    <property type="match status" value="1"/>
</dbReference>